<feature type="signal peptide" evidence="1">
    <location>
        <begin position="1"/>
        <end position="25"/>
    </location>
</feature>
<sequence>MNKKWVKLSALAFAAWYVITRPVGAADAVSSAAGGLGNAAESVSTFFGAIL</sequence>
<name>A0A1H5X6I6_9ACTN</name>
<dbReference type="Proteomes" id="UP000236723">
    <property type="component" value="Unassembled WGS sequence"/>
</dbReference>
<reference evidence="3" key="1">
    <citation type="submission" date="2016-10" db="EMBL/GenBank/DDBJ databases">
        <authorList>
            <person name="Varghese N."/>
            <person name="Submissions S."/>
        </authorList>
    </citation>
    <scope>NUCLEOTIDE SEQUENCE [LARGE SCALE GENOMIC DNA]</scope>
    <source>
        <strain evidence="3">DSM 43163</strain>
    </source>
</reference>
<dbReference type="RefSeq" id="WP_200827135.1">
    <property type="nucleotide sequence ID" value="NZ_FNVO01000003.1"/>
</dbReference>
<keyword evidence="3" id="KW-1185">Reference proteome</keyword>
<proteinExistence type="predicted"/>
<dbReference type="AlphaFoldDB" id="A0A1H5X6I6"/>
<evidence type="ECO:0000256" key="1">
    <source>
        <dbReference type="SAM" id="SignalP"/>
    </source>
</evidence>
<feature type="chain" id="PRO_5009289116" evidence="1">
    <location>
        <begin position="26"/>
        <end position="51"/>
    </location>
</feature>
<organism evidence="2 3">
    <name type="scientific">Thermomonospora echinospora</name>
    <dbReference type="NCBI Taxonomy" id="1992"/>
    <lineage>
        <taxon>Bacteria</taxon>
        <taxon>Bacillati</taxon>
        <taxon>Actinomycetota</taxon>
        <taxon>Actinomycetes</taxon>
        <taxon>Streptosporangiales</taxon>
        <taxon>Thermomonosporaceae</taxon>
        <taxon>Thermomonospora</taxon>
    </lineage>
</organism>
<evidence type="ECO:0000313" key="3">
    <source>
        <dbReference type="Proteomes" id="UP000236723"/>
    </source>
</evidence>
<gene>
    <name evidence="2" type="ORF">SAMN04489712_103110</name>
</gene>
<protein>
    <submittedName>
        <fullName evidence="2">Uncharacterized protein</fullName>
    </submittedName>
</protein>
<evidence type="ECO:0000313" key="2">
    <source>
        <dbReference type="EMBL" id="SEG07351.1"/>
    </source>
</evidence>
<dbReference type="EMBL" id="FNVO01000003">
    <property type="protein sequence ID" value="SEG07351.1"/>
    <property type="molecule type" value="Genomic_DNA"/>
</dbReference>
<accession>A0A1H5X6I6</accession>
<keyword evidence="1" id="KW-0732">Signal</keyword>